<accession>A0ACC1A8S5</accession>
<organism evidence="1 2">
    <name type="scientific">Pistacia atlantica</name>
    <dbReference type="NCBI Taxonomy" id="434234"/>
    <lineage>
        <taxon>Eukaryota</taxon>
        <taxon>Viridiplantae</taxon>
        <taxon>Streptophyta</taxon>
        <taxon>Embryophyta</taxon>
        <taxon>Tracheophyta</taxon>
        <taxon>Spermatophyta</taxon>
        <taxon>Magnoliopsida</taxon>
        <taxon>eudicotyledons</taxon>
        <taxon>Gunneridae</taxon>
        <taxon>Pentapetalae</taxon>
        <taxon>rosids</taxon>
        <taxon>malvids</taxon>
        <taxon>Sapindales</taxon>
        <taxon>Anacardiaceae</taxon>
        <taxon>Pistacia</taxon>
    </lineage>
</organism>
<sequence>MGILQCGGVFELIVDGQARCYFSFPSLLRRKLNPVWSRQAHVPDNKVKLTEKVSGIDSNLKVEKVNQKLELVGIFATILVLLDSIIACFVHRDFAMWRCFRANCGWAGQLIACFAERMISKGTLQRNSVMQLSGDQLVGHVIVAEAKVWEMIAASGQDRFLLK</sequence>
<gene>
    <name evidence="1" type="ORF">Patl1_11540</name>
</gene>
<keyword evidence="2" id="KW-1185">Reference proteome</keyword>
<reference evidence="2" key="1">
    <citation type="journal article" date="2023" name="G3 (Bethesda)">
        <title>Genome assembly and association tests identify interacting loci associated with vigor, precocity, and sex in interspecific pistachio rootstocks.</title>
        <authorList>
            <person name="Palmer W."/>
            <person name="Jacygrad E."/>
            <person name="Sagayaradj S."/>
            <person name="Cavanaugh K."/>
            <person name="Han R."/>
            <person name="Bertier L."/>
            <person name="Beede B."/>
            <person name="Kafkas S."/>
            <person name="Golino D."/>
            <person name="Preece J."/>
            <person name="Michelmore R."/>
        </authorList>
    </citation>
    <scope>NUCLEOTIDE SEQUENCE [LARGE SCALE GENOMIC DNA]</scope>
</reference>
<name>A0ACC1A8S5_9ROSI</name>
<comment type="caution">
    <text evidence="1">The sequence shown here is derived from an EMBL/GenBank/DDBJ whole genome shotgun (WGS) entry which is preliminary data.</text>
</comment>
<evidence type="ECO:0000313" key="2">
    <source>
        <dbReference type="Proteomes" id="UP001164250"/>
    </source>
</evidence>
<evidence type="ECO:0000313" key="1">
    <source>
        <dbReference type="EMBL" id="KAJ0082571.1"/>
    </source>
</evidence>
<protein>
    <submittedName>
        <fullName evidence="1">Uncharacterized protein</fullName>
    </submittedName>
</protein>
<dbReference type="Proteomes" id="UP001164250">
    <property type="component" value="Chromosome 12"/>
</dbReference>
<dbReference type="EMBL" id="CM047908">
    <property type="protein sequence ID" value="KAJ0082571.1"/>
    <property type="molecule type" value="Genomic_DNA"/>
</dbReference>
<proteinExistence type="predicted"/>